<evidence type="ECO:0000256" key="3">
    <source>
        <dbReference type="SAM" id="Coils"/>
    </source>
</evidence>
<dbReference type="Gene3D" id="2.40.420.20">
    <property type="match status" value="1"/>
</dbReference>
<comment type="caution">
    <text evidence="7">The sequence shown here is derived from an EMBL/GenBank/DDBJ whole genome shotgun (WGS) entry which is preliminary data.</text>
</comment>
<evidence type="ECO:0000256" key="1">
    <source>
        <dbReference type="ARBA" id="ARBA00004196"/>
    </source>
</evidence>
<dbReference type="FunFam" id="2.40.420.20:FF:000001">
    <property type="entry name" value="Efflux RND transporter periplasmic adaptor subunit"/>
    <property type="match status" value="1"/>
</dbReference>
<dbReference type="Pfam" id="PF25917">
    <property type="entry name" value="BSH_RND"/>
    <property type="match status" value="1"/>
</dbReference>
<dbReference type="GO" id="GO:0030313">
    <property type="term" value="C:cell envelope"/>
    <property type="evidence" value="ECO:0007669"/>
    <property type="project" value="UniProtKB-SubCell"/>
</dbReference>
<evidence type="ECO:0000313" key="7">
    <source>
        <dbReference type="EMBL" id="KZB65627.1"/>
    </source>
</evidence>
<feature type="coiled-coil region" evidence="3">
    <location>
        <begin position="114"/>
        <end position="179"/>
    </location>
</feature>
<feature type="domain" description="Multidrug resistance protein MdtA-like barrel-sandwich hybrid" evidence="4">
    <location>
        <begin position="74"/>
        <end position="215"/>
    </location>
</feature>
<dbReference type="Gene3D" id="2.40.50.100">
    <property type="match status" value="1"/>
</dbReference>
<feature type="domain" description="Multidrug resistance protein MdtA-like beta-barrel" evidence="5">
    <location>
        <begin position="247"/>
        <end position="302"/>
    </location>
</feature>
<gene>
    <name evidence="7" type="ORF">AUP42_16765</name>
</gene>
<dbReference type="GO" id="GO:0022857">
    <property type="term" value="F:transmembrane transporter activity"/>
    <property type="evidence" value="ECO:0007669"/>
    <property type="project" value="InterPro"/>
</dbReference>
<dbReference type="PANTHER" id="PTHR30158">
    <property type="entry name" value="ACRA/E-RELATED COMPONENT OF DRUG EFFLUX TRANSPORTER"/>
    <property type="match status" value="1"/>
</dbReference>
<reference evidence="7 8" key="1">
    <citation type="submission" date="2015-12" db="EMBL/GenBank/DDBJ databases">
        <title>Genome sequence of Thalassospira lucentensis MCCC 1A02072.</title>
        <authorList>
            <person name="Lu L."/>
            <person name="Lai Q."/>
            <person name="Shao Z."/>
            <person name="Qian P."/>
        </authorList>
    </citation>
    <scope>NUCLEOTIDE SEQUENCE [LARGE SCALE GENOMIC DNA]</scope>
    <source>
        <strain evidence="7 8">MCCC 1A02072</strain>
    </source>
</reference>
<dbReference type="GO" id="GO:0046677">
    <property type="term" value="P:response to antibiotic"/>
    <property type="evidence" value="ECO:0007669"/>
    <property type="project" value="TreeGrafter"/>
</dbReference>
<keyword evidence="3" id="KW-0175">Coiled coil</keyword>
<dbReference type="InterPro" id="IPR058626">
    <property type="entry name" value="MdtA-like_b-barrel"/>
</dbReference>
<dbReference type="Pfam" id="PF25944">
    <property type="entry name" value="Beta-barrel_RND"/>
    <property type="match status" value="1"/>
</dbReference>
<dbReference type="PANTHER" id="PTHR30158:SF10">
    <property type="entry name" value="CATION EFFLUX PUMP"/>
    <property type="match status" value="1"/>
</dbReference>
<feature type="domain" description="Multidrug resistance protein MdtA-like C-terminal permuted SH3" evidence="6">
    <location>
        <begin position="310"/>
        <end position="369"/>
    </location>
</feature>
<protein>
    <submittedName>
        <fullName evidence="7">Efflux transporter periplasmic adaptor subunit</fullName>
    </submittedName>
</protein>
<dbReference type="Pfam" id="PF25967">
    <property type="entry name" value="RND-MFP_C"/>
    <property type="match status" value="1"/>
</dbReference>
<evidence type="ECO:0000313" key="8">
    <source>
        <dbReference type="Proteomes" id="UP000076335"/>
    </source>
</evidence>
<dbReference type="RefSeq" id="WP_062950953.1">
    <property type="nucleotide sequence ID" value="NZ_CP136684.1"/>
</dbReference>
<evidence type="ECO:0000259" key="6">
    <source>
        <dbReference type="Pfam" id="PF25967"/>
    </source>
</evidence>
<evidence type="ECO:0000259" key="5">
    <source>
        <dbReference type="Pfam" id="PF25944"/>
    </source>
</evidence>
<proteinExistence type="inferred from homology"/>
<evidence type="ECO:0000259" key="4">
    <source>
        <dbReference type="Pfam" id="PF25917"/>
    </source>
</evidence>
<dbReference type="NCBIfam" id="TIGR01730">
    <property type="entry name" value="RND_mfp"/>
    <property type="match status" value="1"/>
</dbReference>
<sequence>MQSRSKLRMLLPATAAIVAIAAGGYGLSMIGSAGADEAVAQAEPQITPVTVQGVHSQSVRLWNNFSGRLSAVEEVQLRPQVSGAIVDIRFEDGQIVKEGDILAVIDPRTYKAAVDEAKAELAAARQTLSLAAKEKARAEKLVANGTVSKRVFDERVNTHQVAQSQVNRALAQLELAEIEFDHAFVKAPIDGRVSRVELTVGNQVNAGPNAPVLTTIVSTGKIYADFDLDEQTYFASIYDANKVGGAAQQIPVRMTVAGGETISGFVHSFDNRIDTRTGTIRTRALFENSNGALLPGSFASLQLGTPGQKDVILISPEAISTDQDRKFVYVVQSDNTVAYRQVTLGSEVDGRRIVTSGLEPGDMVIVNGIMKVRPGMPVAPEILQASAS</sequence>
<comment type="similarity">
    <text evidence="2">Belongs to the membrane fusion protein (MFP) (TC 8.A.1) family.</text>
</comment>
<organism evidence="7 8">
    <name type="scientific">Thalassospira lucentensis</name>
    <dbReference type="NCBI Taxonomy" id="168935"/>
    <lineage>
        <taxon>Bacteria</taxon>
        <taxon>Pseudomonadati</taxon>
        <taxon>Pseudomonadota</taxon>
        <taxon>Alphaproteobacteria</taxon>
        <taxon>Rhodospirillales</taxon>
        <taxon>Thalassospiraceae</taxon>
        <taxon>Thalassospira</taxon>
    </lineage>
</organism>
<dbReference type="AlphaFoldDB" id="A0A154L6I1"/>
<dbReference type="InterPro" id="IPR006143">
    <property type="entry name" value="RND_pump_MFP"/>
</dbReference>
<dbReference type="EMBL" id="LPVY01000008">
    <property type="protein sequence ID" value="KZB65627.1"/>
    <property type="molecule type" value="Genomic_DNA"/>
</dbReference>
<dbReference type="Proteomes" id="UP000076335">
    <property type="component" value="Unassembled WGS sequence"/>
</dbReference>
<dbReference type="Gene3D" id="1.10.287.470">
    <property type="entry name" value="Helix hairpin bin"/>
    <property type="match status" value="1"/>
</dbReference>
<dbReference type="InterPro" id="IPR058627">
    <property type="entry name" value="MdtA-like_C"/>
</dbReference>
<dbReference type="GO" id="GO:0005886">
    <property type="term" value="C:plasma membrane"/>
    <property type="evidence" value="ECO:0007669"/>
    <property type="project" value="TreeGrafter"/>
</dbReference>
<name>A0A154L6I1_9PROT</name>
<evidence type="ECO:0000256" key="2">
    <source>
        <dbReference type="ARBA" id="ARBA00009477"/>
    </source>
</evidence>
<dbReference type="SUPFAM" id="SSF111369">
    <property type="entry name" value="HlyD-like secretion proteins"/>
    <property type="match status" value="1"/>
</dbReference>
<dbReference type="InterPro" id="IPR058625">
    <property type="entry name" value="MdtA-like_BSH"/>
</dbReference>
<comment type="subcellular location">
    <subcellularLocation>
        <location evidence="1">Cell envelope</location>
    </subcellularLocation>
</comment>
<dbReference type="Gene3D" id="2.40.30.170">
    <property type="match status" value="1"/>
</dbReference>
<accession>A0A154L6I1</accession>